<proteinExistence type="predicted"/>
<dbReference type="AlphaFoldDB" id="A0A2H0VEK1"/>
<feature type="transmembrane region" description="Helical" evidence="6">
    <location>
        <begin position="171"/>
        <end position="192"/>
    </location>
</feature>
<sequence>MEKQNLKLILVVPVIIFVSFLTIIFIYNFLGLPDHQEIISSVEKYYSQYGYLVVVVGAIAEGILFINWYLPGSVTAALGVVFSQQAGLNIFLVLALIMLSFYFTAIINYFLGRYGWYRFFIKLGLRGPLEKVKKRTESKGLKIIFLTYIHPNLGALTATSAGILGLSFKKFLVYSAFATIIWNIFWGALIYYTGIKVLGYLNMKTLAAILAVWIGWSALKYFRKRKISMQGEGLQNGE</sequence>
<dbReference type="GO" id="GO:0005886">
    <property type="term" value="C:plasma membrane"/>
    <property type="evidence" value="ECO:0007669"/>
    <property type="project" value="UniProtKB-SubCell"/>
</dbReference>
<keyword evidence="5 6" id="KW-0472">Membrane</keyword>
<gene>
    <name evidence="8" type="ORF">COT91_00810</name>
</gene>
<dbReference type="PANTHER" id="PTHR42709">
    <property type="entry name" value="ALKALINE PHOSPHATASE LIKE PROTEIN"/>
    <property type="match status" value="1"/>
</dbReference>
<dbReference type="InterPro" id="IPR032816">
    <property type="entry name" value="VTT_dom"/>
</dbReference>
<evidence type="ECO:0000259" key="7">
    <source>
        <dbReference type="Pfam" id="PF09335"/>
    </source>
</evidence>
<evidence type="ECO:0000256" key="4">
    <source>
        <dbReference type="ARBA" id="ARBA00022989"/>
    </source>
</evidence>
<evidence type="ECO:0000313" key="8">
    <source>
        <dbReference type="EMBL" id="PIR97554.1"/>
    </source>
</evidence>
<comment type="subcellular location">
    <subcellularLocation>
        <location evidence="1">Cell membrane</location>
        <topology evidence="1">Multi-pass membrane protein</topology>
    </subcellularLocation>
</comment>
<evidence type="ECO:0000256" key="1">
    <source>
        <dbReference type="ARBA" id="ARBA00004651"/>
    </source>
</evidence>
<evidence type="ECO:0000256" key="3">
    <source>
        <dbReference type="ARBA" id="ARBA00022692"/>
    </source>
</evidence>
<feature type="transmembrane region" description="Helical" evidence="6">
    <location>
        <begin position="198"/>
        <end position="219"/>
    </location>
</feature>
<dbReference type="EMBL" id="PFAJ01000009">
    <property type="protein sequence ID" value="PIR97554.1"/>
    <property type="molecule type" value="Genomic_DNA"/>
</dbReference>
<keyword evidence="2" id="KW-1003">Cell membrane</keyword>
<evidence type="ECO:0000256" key="6">
    <source>
        <dbReference type="SAM" id="Phobius"/>
    </source>
</evidence>
<protein>
    <recommendedName>
        <fullName evidence="7">VTT domain-containing protein</fullName>
    </recommendedName>
</protein>
<keyword evidence="4 6" id="KW-1133">Transmembrane helix</keyword>
<dbReference type="PANTHER" id="PTHR42709:SF6">
    <property type="entry name" value="UNDECAPRENYL PHOSPHATE TRANSPORTER A"/>
    <property type="match status" value="1"/>
</dbReference>
<comment type="caution">
    <text evidence="8">The sequence shown here is derived from an EMBL/GenBank/DDBJ whole genome shotgun (WGS) entry which is preliminary data.</text>
</comment>
<keyword evidence="3 6" id="KW-0812">Transmembrane</keyword>
<evidence type="ECO:0000256" key="5">
    <source>
        <dbReference type="ARBA" id="ARBA00023136"/>
    </source>
</evidence>
<feature type="domain" description="VTT" evidence="7">
    <location>
        <begin position="71"/>
        <end position="191"/>
    </location>
</feature>
<feature type="transmembrane region" description="Helical" evidence="6">
    <location>
        <begin position="6"/>
        <end position="30"/>
    </location>
</feature>
<evidence type="ECO:0000313" key="9">
    <source>
        <dbReference type="Proteomes" id="UP000230557"/>
    </source>
</evidence>
<dbReference type="Pfam" id="PF09335">
    <property type="entry name" value="VTT_dom"/>
    <property type="match status" value="1"/>
</dbReference>
<organism evidence="8 9">
    <name type="scientific">Candidatus Doudnabacteria bacterium CG10_big_fil_rev_8_21_14_0_10_41_10</name>
    <dbReference type="NCBI Taxonomy" id="1974551"/>
    <lineage>
        <taxon>Bacteria</taxon>
        <taxon>Candidatus Doudnaibacteriota</taxon>
    </lineage>
</organism>
<accession>A0A2H0VEK1</accession>
<dbReference type="Proteomes" id="UP000230557">
    <property type="component" value="Unassembled WGS sequence"/>
</dbReference>
<dbReference type="InterPro" id="IPR051311">
    <property type="entry name" value="DedA_domain"/>
</dbReference>
<feature type="transmembrane region" description="Helical" evidence="6">
    <location>
        <begin position="51"/>
        <end position="70"/>
    </location>
</feature>
<name>A0A2H0VEK1_9BACT</name>
<evidence type="ECO:0000256" key="2">
    <source>
        <dbReference type="ARBA" id="ARBA00022475"/>
    </source>
</evidence>
<feature type="transmembrane region" description="Helical" evidence="6">
    <location>
        <begin position="90"/>
        <end position="111"/>
    </location>
</feature>
<reference evidence="9" key="1">
    <citation type="submission" date="2017-09" db="EMBL/GenBank/DDBJ databases">
        <title>Depth-based differentiation of microbial function through sediment-hosted aquifers and enrichment of novel symbionts in the deep terrestrial subsurface.</title>
        <authorList>
            <person name="Probst A.J."/>
            <person name="Ladd B."/>
            <person name="Jarett J.K."/>
            <person name="Geller-Mcgrath D.E."/>
            <person name="Sieber C.M.K."/>
            <person name="Emerson J.B."/>
            <person name="Anantharaman K."/>
            <person name="Thomas B.C."/>
            <person name="Malmstrom R."/>
            <person name="Stieglmeier M."/>
            <person name="Klingl A."/>
            <person name="Woyke T."/>
            <person name="Ryan C.M."/>
            <person name="Banfield J.F."/>
        </authorList>
    </citation>
    <scope>NUCLEOTIDE SEQUENCE [LARGE SCALE GENOMIC DNA]</scope>
</reference>